<feature type="domain" description="Glycosyltransferase 2-like" evidence="4">
    <location>
        <begin position="41"/>
        <end position="211"/>
    </location>
</feature>
<evidence type="ECO:0000256" key="2">
    <source>
        <dbReference type="ARBA" id="ARBA00022679"/>
    </source>
</evidence>
<keyword evidence="2 5" id="KW-0808">Transferase</keyword>
<evidence type="ECO:0000256" key="3">
    <source>
        <dbReference type="SAM" id="Phobius"/>
    </source>
</evidence>
<feature type="transmembrane region" description="Helical" evidence="3">
    <location>
        <begin position="279"/>
        <end position="301"/>
    </location>
</feature>
<dbReference type="PANTHER" id="PTHR43630">
    <property type="entry name" value="POLY-BETA-1,6-N-ACETYL-D-GLUCOSAMINE SYNTHASE"/>
    <property type="match status" value="1"/>
</dbReference>
<keyword evidence="3" id="KW-1133">Transmembrane helix</keyword>
<sequence>MALTYLFWGSICVYLLFTLYFTTGLHRLRNNSTPKYLPRVSVVVAVRNEASTLQELLNNLVQQDYPKGKLDITIVSDRSTDGTWNIIQDYAQLYPTVQGIKIENSDPQMTPKKRALTHGIEKTNGEVIISTDGDCSVPAGWIRSMVEAFDDDTGIVVGRSTIDTTKHSFLHYYQGLDFLGIMAANAGVIGWGQGWSGSGQNIAYRRKAFEHVNGFQPVAQRRSGDDMYLVQSISKDFGIKFNADPASFVITQPVNTVKEFINQRTRWSSNSRSLWQTNIFFLFFLVIAFICNSVLLIGWFIKQTVFIMPLLFITKMISDGLVLFTGSARLNIPIRTKDYLIWSLAQPLYIPYVGIMGLAGQFRWKE</sequence>
<keyword evidence="3" id="KW-0812">Transmembrane</keyword>
<protein>
    <submittedName>
        <fullName evidence="5">Glycosyl transferase, family 2</fullName>
    </submittedName>
</protein>
<name>A0A170QC42_9ZZZZ</name>
<evidence type="ECO:0000256" key="1">
    <source>
        <dbReference type="ARBA" id="ARBA00022676"/>
    </source>
</evidence>
<dbReference type="Gene3D" id="3.90.550.10">
    <property type="entry name" value="Spore Coat Polysaccharide Biosynthesis Protein SpsA, Chain A"/>
    <property type="match status" value="1"/>
</dbReference>
<proteinExistence type="predicted"/>
<gene>
    <name evidence="5" type="ORF">MGWOODY_Mmi916</name>
</gene>
<feature type="transmembrane region" description="Helical" evidence="3">
    <location>
        <begin position="6"/>
        <end position="25"/>
    </location>
</feature>
<dbReference type="InterPro" id="IPR029044">
    <property type="entry name" value="Nucleotide-diphossugar_trans"/>
</dbReference>
<keyword evidence="3" id="KW-0472">Membrane</keyword>
<evidence type="ECO:0000259" key="4">
    <source>
        <dbReference type="Pfam" id="PF00535"/>
    </source>
</evidence>
<feature type="transmembrane region" description="Helical" evidence="3">
    <location>
        <begin position="307"/>
        <end position="327"/>
    </location>
</feature>
<dbReference type="AlphaFoldDB" id="A0A170QC42"/>
<organism evidence="5">
    <name type="scientific">hydrothermal vent metagenome</name>
    <dbReference type="NCBI Taxonomy" id="652676"/>
    <lineage>
        <taxon>unclassified sequences</taxon>
        <taxon>metagenomes</taxon>
        <taxon>ecological metagenomes</taxon>
    </lineage>
</organism>
<dbReference type="PANTHER" id="PTHR43630:SF1">
    <property type="entry name" value="POLY-BETA-1,6-N-ACETYL-D-GLUCOSAMINE SYNTHASE"/>
    <property type="match status" value="1"/>
</dbReference>
<evidence type="ECO:0000313" key="5">
    <source>
        <dbReference type="EMBL" id="CUV08657.1"/>
    </source>
</evidence>
<dbReference type="GO" id="GO:0016757">
    <property type="term" value="F:glycosyltransferase activity"/>
    <property type="evidence" value="ECO:0007669"/>
    <property type="project" value="UniProtKB-KW"/>
</dbReference>
<dbReference type="EMBL" id="FAXC01000101">
    <property type="protein sequence ID" value="CUV08657.1"/>
    <property type="molecule type" value="Genomic_DNA"/>
</dbReference>
<keyword evidence="1" id="KW-0328">Glycosyltransferase</keyword>
<dbReference type="Pfam" id="PF00535">
    <property type="entry name" value="Glycos_transf_2"/>
    <property type="match status" value="1"/>
</dbReference>
<dbReference type="InterPro" id="IPR001173">
    <property type="entry name" value="Glyco_trans_2-like"/>
</dbReference>
<feature type="transmembrane region" description="Helical" evidence="3">
    <location>
        <begin position="339"/>
        <end position="360"/>
    </location>
</feature>
<reference evidence="5" key="1">
    <citation type="submission" date="2015-10" db="EMBL/GenBank/DDBJ databases">
        <authorList>
            <person name="Gilbert D.G."/>
        </authorList>
    </citation>
    <scope>NUCLEOTIDE SEQUENCE</scope>
</reference>
<dbReference type="SUPFAM" id="SSF53448">
    <property type="entry name" value="Nucleotide-diphospho-sugar transferases"/>
    <property type="match status" value="1"/>
</dbReference>
<accession>A0A170QC42</accession>